<comment type="caution">
    <text evidence="1">The sequence shown here is derived from an EMBL/GenBank/DDBJ whole genome shotgun (WGS) entry which is preliminary data.</text>
</comment>
<dbReference type="AlphaFoldDB" id="A0AAD9YSU5"/>
<reference evidence="1" key="1">
    <citation type="submission" date="2023-02" db="EMBL/GenBank/DDBJ databases">
        <title>Colletotrichum kahawae CIFC_Que2 genome sequencing and assembly.</title>
        <authorList>
            <person name="Baroncelli R."/>
        </authorList>
    </citation>
    <scope>NUCLEOTIDE SEQUENCE</scope>
    <source>
        <strain evidence="1">CIFC_Que2</strain>
    </source>
</reference>
<proteinExistence type="predicted"/>
<keyword evidence="2" id="KW-1185">Reference proteome</keyword>
<name>A0AAD9YSU5_COLKA</name>
<evidence type="ECO:0000313" key="2">
    <source>
        <dbReference type="Proteomes" id="UP001281614"/>
    </source>
</evidence>
<sequence length="137" mass="15663">MQMTRQASALETDVIEVMRVSISPESVLVVLEINLTQLIRAGESYYFKIDDRTLDILTTDSGIVEAYQCFAWRKVLKQRQPASSLTWVNESPEMLEAWVTLKQYREARVMLCSPEGDSLRDVLQDHMPLGPHGPYSE</sequence>
<evidence type="ECO:0000313" key="1">
    <source>
        <dbReference type="EMBL" id="KAK2773987.1"/>
    </source>
</evidence>
<dbReference type="Proteomes" id="UP001281614">
    <property type="component" value="Unassembled WGS sequence"/>
</dbReference>
<gene>
    <name evidence="1" type="ORF">CKAH01_13332</name>
</gene>
<dbReference type="EMBL" id="VYYT01000050">
    <property type="protein sequence ID" value="KAK2773987.1"/>
    <property type="molecule type" value="Genomic_DNA"/>
</dbReference>
<protein>
    <submittedName>
        <fullName evidence="1">Uncharacterized protein</fullName>
    </submittedName>
</protein>
<organism evidence="1 2">
    <name type="scientific">Colletotrichum kahawae</name>
    <name type="common">Coffee berry disease fungus</name>
    <dbReference type="NCBI Taxonomy" id="34407"/>
    <lineage>
        <taxon>Eukaryota</taxon>
        <taxon>Fungi</taxon>
        <taxon>Dikarya</taxon>
        <taxon>Ascomycota</taxon>
        <taxon>Pezizomycotina</taxon>
        <taxon>Sordariomycetes</taxon>
        <taxon>Hypocreomycetidae</taxon>
        <taxon>Glomerellales</taxon>
        <taxon>Glomerellaceae</taxon>
        <taxon>Colletotrichum</taxon>
        <taxon>Colletotrichum gloeosporioides species complex</taxon>
    </lineage>
</organism>
<accession>A0AAD9YSU5</accession>